<dbReference type="RefSeq" id="XP_005767852.1">
    <property type="nucleotide sequence ID" value="XM_005767795.1"/>
</dbReference>
<evidence type="ECO:0000256" key="1">
    <source>
        <dbReference type="SAM" id="MobiDB-lite"/>
    </source>
</evidence>
<evidence type="ECO:0000313" key="3">
    <source>
        <dbReference type="Proteomes" id="UP000013827"/>
    </source>
</evidence>
<dbReference type="Proteomes" id="UP000013827">
    <property type="component" value="Unassembled WGS sequence"/>
</dbReference>
<dbReference type="KEGG" id="ehx:EMIHUDRAFT_356514"/>
<feature type="compositionally biased region" description="Basic and acidic residues" evidence="1">
    <location>
        <begin position="206"/>
        <end position="217"/>
    </location>
</feature>
<dbReference type="InterPro" id="IPR009072">
    <property type="entry name" value="Histone-fold"/>
</dbReference>
<dbReference type="SUPFAM" id="SSF47113">
    <property type="entry name" value="Histone-fold"/>
    <property type="match status" value="1"/>
</dbReference>
<reference evidence="2" key="2">
    <citation type="submission" date="2024-10" db="UniProtKB">
        <authorList>
            <consortium name="EnsemblProtists"/>
        </authorList>
    </citation>
    <scope>IDENTIFICATION</scope>
</reference>
<dbReference type="PaxDb" id="2903-EOD15423"/>
<protein>
    <recommendedName>
        <fullName evidence="4">Transcription factor CBF/NF-Y/archaeal histone domain-containing protein</fullName>
    </recommendedName>
</protein>
<evidence type="ECO:0000313" key="2">
    <source>
        <dbReference type="EnsemblProtists" id="EOD15423"/>
    </source>
</evidence>
<dbReference type="AlphaFoldDB" id="A0A0D3IVY8"/>
<accession>A0A0D3IVY8</accession>
<feature type="compositionally biased region" description="Low complexity" evidence="1">
    <location>
        <begin position="267"/>
        <end position="282"/>
    </location>
</feature>
<keyword evidence="3" id="KW-1185">Reference proteome</keyword>
<evidence type="ECO:0008006" key="4">
    <source>
        <dbReference type="Google" id="ProtNLM"/>
    </source>
</evidence>
<dbReference type="EnsemblProtists" id="EOD15423">
    <property type="protein sequence ID" value="EOD15423"/>
    <property type="gene ID" value="EMIHUDRAFT_356514"/>
</dbReference>
<dbReference type="GO" id="GO:0046982">
    <property type="term" value="F:protein heterodimerization activity"/>
    <property type="evidence" value="ECO:0007669"/>
    <property type="project" value="InterPro"/>
</dbReference>
<reference evidence="3" key="1">
    <citation type="journal article" date="2013" name="Nature">
        <title>Pan genome of the phytoplankton Emiliania underpins its global distribution.</title>
        <authorList>
            <person name="Read B.A."/>
            <person name="Kegel J."/>
            <person name="Klute M.J."/>
            <person name="Kuo A."/>
            <person name="Lefebvre S.C."/>
            <person name="Maumus F."/>
            <person name="Mayer C."/>
            <person name="Miller J."/>
            <person name="Monier A."/>
            <person name="Salamov A."/>
            <person name="Young J."/>
            <person name="Aguilar M."/>
            <person name="Claverie J.M."/>
            <person name="Frickenhaus S."/>
            <person name="Gonzalez K."/>
            <person name="Herman E.K."/>
            <person name="Lin Y.C."/>
            <person name="Napier J."/>
            <person name="Ogata H."/>
            <person name="Sarno A.F."/>
            <person name="Shmutz J."/>
            <person name="Schroeder D."/>
            <person name="de Vargas C."/>
            <person name="Verret F."/>
            <person name="von Dassow P."/>
            <person name="Valentin K."/>
            <person name="Van de Peer Y."/>
            <person name="Wheeler G."/>
            <person name="Dacks J.B."/>
            <person name="Delwiche C.F."/>
            <person name="Dyhrman S.T."/>
            <person name="Glockner G."/>
            <person name="John U."/>
            <person name="Richards T."/>
            <person name="Worden A.Z."/>
            <person name="Zhang X."/>
            <person name="Grigoriev I.V."/>
            <person name="Allen A.E."/>
            <person name="Bidle K."/>
            <person name="Borodovsky M."/>
            <person name="Bowler C."/>
            <person name="Brownlee C."/>
            <person name="Cock J.M."/>
            <person name="Elias M."/>
            <person name="Gladyshev V.N."/>
            <person name="Groth M."/>
            <person name="Guda C."/>
            <person name="Hadaegh A."/>
            <person name="Iglesias-Rodriguez M.D."/>
            <person name="Jenkins J."/>
            <person name="Jones B.M."/>
            <person name="Lawson T."/>
            <person name="Leese F."/>
            <person name="Lindquist E."/>
            <person name="Lobanov A."/>
            <person name="Lomsadze A."/>
            <person name="Malik S.B."/>
            <person name="Marsh M.E."/>
            <person name="Mackinder L."/>
            <person name="Mock T."/>
            <person name="Mueller-Roeber B."/>
            <person name="Pagarete A."/>
            <person name="Parker M."/>
            <person name="Probert I."/>
            <person name="Quesneville H."/>
            <person name="Raines C."/>
            <person name="Rensing S.A."/>
            <person name="Riano-Pachon D.M."/>
            <person name="Richier S."/>
            <person name="Rokitta S."/>
            <person name="Shiraiwa Y."/>
            <person name="Soanes D.M."/>
            <person name="van der Giezen M."/>
            <person name="Wahlund T.M."/>
            <person name="Williams B."/>
            <person name="Wilson W."/>
            <person name="Wolfe G."/>
            <person name="Wurch L.L."/>
        </authorList>
    </citation>
    <scope>NUCLEOTIDE SEQUENCE</scope>
</reference>
<feature type="compositionally biased region" description="Basic and acidic residues" evidence="1">
    <location>
        <begin position="186"/>
        <end position="196"/>
    </location>
</feature>
<name>A0A0D3IVY8_EMIH1</name>
<dbReference type="GeneID" id="17261573"/>
<sequence>MESGGVTALYQFAAHARAEARAAEAARDDDDASSADLPCGLSVQQVLRQFKALPAAEERAWQAKAVAEQRRFLAECTAALEADPDAEVRYQCEAPPGITTDDTATAFPNAAMRRIINLAEDGSGARHSADALFITAKAAELFMTRRLWDARAVCVGAKRSKILPGDLLQAMREAPNRAPLQHLLDEFEPPRDDAPKPKPKPKPKRPAWEKRTAKEFEAVIEGCGKAAGGSQSRGRGRKGEQATADATAKRGRSRAQGGAAEEEELAAKAARPSSRNSARAAA</sequence>
<proteinExistence type="predicted"/>
<feature type="region of interest" description="Disordered" evidence="1">
    <location>
        <begin position="186"/>
        <end position="282"/>
    </location>
</feature>
<dbReference type="Gene3D" id="1.10.20.10">
    <property type="entry name" value="Histone, subunit A"/>
    <property type="match status" value="1"/>
</dbReference>
<organism evidence="2 3">
    <name type="scientific">Emiliania huxleyi (strain CCMP1516)</name>
    <dbReference type="NCBI Taxonomy" id="280463"/>
    <lineage>
        <taxon>Eukaryota</taxon>
        <taxon>Haptista</taxon>
        <taxon>Haptophyta</taxon>
        <taxon>Prymnesiophyceae</taxon>
        <taxon>Isochrysidales</taxon>
        <taxon>Noelaerhabdaceae</taxon>
        <taxon>Emiliania</taxon>
    </lineage>
</organism>
<dbReference type="HOGENOM" id="CLU_988454_0_0_1"/>